<keyword evidence="11" id="KW-1185">Reference proteome</keyword>
<dbReference type="Proteomes" id="UP000006671">
    <property type="component" value="Unassembled WGS sequence"/>
</dbReference>
<comment type="similarity">
    <text evidence="1 5">Belongs to the ATP-dependent AMP-binding enzyme family.</text>
</comment>
<evidence type="ECO:0000256" key="5">
    <source>
        <dbReference type="RuleBase" id="RU361147"/>
    </source>
</evidence>
<dbReference type="EMBL" id="GG738848">
    <property type="protein sequence ID" value="EFC49232.1"/>
    <property type="molecule type" value="Genomic_DNA"/>
</dbReference>
<feature type="transmembrane region" description="Helical" evidence="6">
    <location>
        <begin position="120"/>
        <end position="142"/>
    </location>
</feature>
<dbReference type="Gene3D" id="3.40.50.12780">
    <property type="entry name" value="N-terminal domain of ligase-like"/>
    <property type="match status" value="1"/>
</dbReference>
<evidence type="ECO:0000256" key="4">
    <source>
        <dbReference type="ARBA" id="ARBA00022840"/>
    </source>
</evidence>
<evidence type="ECO:0000259" key="8">
    <source>
        <dbReference type="Pfam" id="PF13193"/>
    </source>
</evidence>
<dbReference type="Pfam" id="PF00501">
    <property type="entry name" value="AMP-binding"/>
    <property type="match status" value="1"/>
</dbReference>
<feature type="domain" description="Acetyl-coenzyme A synthetase N-terminal" evidence="9">
    <location>
        <begin position="1"/>
        <end position="64"/>
    </location>
</feature>
<dbReference type="NCBIfam" id="TIGR02188">
    <property type="entry name" value="Ac_CoA_lig_AcsA"/>
    <property type="match status" value="1"/>
</dbReference>
<dbReference type="FunCoup" id="D2V1W3">
    <property type="interactions" value="372"/>
</dbReference>
<evidence type="ECO:0000256" key="2">
    <source>
        <dbReference type="ARBA" id="ARBA00022598"/>
    </source>
</evidence>
<dbReference type="AlphaFoldDB" id="D2V1W3"/>
<dbReference type="STRING" id="5762.D2V1W3"/>
<dbReference type="eggNOG" id="KOG1175">
    <property type="taxonomic scope" value="Eukaryota"/>
</dbReference>
<accession>D2V1W3</accession>
<evidence type="ECO:0000259" key="7">
    <source>
        <dbReference type="Pfam" id="PF00501"/>
    </source>
</evidence>
<evidence type="ECO:0000256" key="6">
    <source>
        <dbReference type="SAM" id="Phobius"/>
    </source>
</evidence>
<dbReference type="CDD" id="cd05966">
    <property type="entry name" value="ACS"/>
    <property type="match status" value="1"/>
</dbReference>
<dbReference type="GO" id="GO:0019427">
    <property type="term" value="P:acetyl-CoA biosynthetic process from acetate"/>
    <property type="evidence" value="ECO:0007669"/>
    <property type="project" value="InterPro"/>
</dbReference>
<dbReference type="VEuPathDB" id="AmoebaDB:NAEGRDRAFT_35145"/>
<keyword evidence="6" id="KW-0472">Membrane</keyword>
<organism evidence="11">
    <name type="scientific">Naegleria gruberi</name>
    <name type="common">Amoeba</name>
    <dbReference type="NCBI Taxonomy" id="5762"/>
    <lineage>
        <taxon>Eukaryota</taxon>
        <taxon>Discoba</taxon>
        <taxon>Heterolobosea</taxon>
        <taxon>Tetramitia</taxon>
        <taxon>Eutetramitia</taxon>
        <taxon>Vahlkampfiidae</taxon>
        <taxon>Naegleria</taxon>
    </lineage>
</organism>
<dbReference type="InterPro" id="IPR000873">
    <property type="entry name" value="AMP-dep_synth/lig_dom"/>
</dbReference>
<evidence type="ECO:0000256" key="1">
    <source>
        <dbReference type="ARBA" id="ARBA00006432"/>
    </source>
</evidence>
<reference evidence="10 11" key="1">
    <citation type="journal article" date="2010" name="Cell">
        <title>The genome of Naegleria gruberi illuminates early eukaryotic versatility.</title>
        <authorList>
            <person name="Fritz-Laylin L.K."/>
            <person name="Prochnik S.E."/>
            <person name="Ginger M.L."/>
            <person name="Dacks J.B."/>
            <person name="Carpenter M.L."/>
            <person name="Field M.C."/>
            <person name="Kuo A."/>
            <person name="Paredez A."/>
            <person name="Chapman J."/>
            <person name="Pham J."/>
            <person name="Shu S."/>
            <person name="Neupane R."/>
            <person name="Cipriano M."/>
            <person name="Mancuso J."/>
            <person name="Tu H."/>
            <person name="Salamov A."/>
            <person name="Lindquist E."/>
            <person name="Shapiro H."/>
            <person name="Lucas S."/>
            <person name="Grigoriev I.V."/>
            <person name="Cande W.Z."/>
            <person name="Fulton C."/>
            <person name="Rokhsar D.S."/>
            <person name="Dawson S.C."/>
        </authorList>
    </citation>
    <scope>NUCLEOTIDE SEQUENCE [LARGE SCALE GENOMIC DNA]</scope>
    <source>
        <strain evidence="10 11">NEG-M</strain>
    </source>
</reference>
<protein>
    <recommendedName>
        <fullName evidence="5">Acetyl-coenzyme A synthetase</fullName>
        <ecNumber evidence="5">6.2.1.1</ecNumber>
    </recommendedName>
</protein>
<dbReference type="PANTHER" id="PTHR24095">
    <property type="entry name" value="ACETYL-COENZYME A SYNTHETASE"/>
    <property type="match status" value="1"/>
</dbReference>
<dbReference type="InterPro" id="IPR020845">
    <property type="entry name" value="AMP-binding_CS"/>
</dbReference>
<dbReference type="Pfam" id="PF16177">
    <property type="entry name" value="ACAS_N"/>
    <property type="match status" value="1"/>
</dbReference>
<dbReference type="InterPro" id="IPR045851">
    <property type="entry name" value="AMP-bd_C_sf"/>
</dbReference>
<keyword evidence="6" id="KW-1133">Transmembrane helix</keyword>
<dbReference type="OMA" id="AIKASWP"/>
<name>D2V1W3_NAEGR</name>
<gene>
    <name evidence="10" type="ORF">NAEGRDRAFT_35145</name>
</gene>
<keyword evidence="2 5" id="KW-0436">Ligase</keyword>
<dbReference type="EC" id="6.2.1.1" evidence="5"/>
<dbReference type="Gene3D" id="3.30.300.30">
    <property type="match status" value="1"/>
</dbReference>
<dbReference type="PROSITE" id="PS00455">
    <property type="entry name" value="AMP_BINDING"/>
    <property type="match status" value="1"/>
</dbReference>
<keyword evidence="6" id="KW-0812">Transmembrane</keyword>
<evidence type="ECO:0000259" key="9">
    <source>
        <dbReference type="Pfam" id="PF16177"/>
    </source>
</evidence>
<keyword evidence="3 5" id="KW-0547">Nucleotide-binding</keyword>
<evidence type="ECO:0000256" key="3">
    <source>
        <dbReference type="ARBA" id="ARBA00022741"/>
    </source>
</evidence>
<keyword evidence="4 5" id="KW-0067">ATP-binding</keyword>
<feature type="domain" description="AMP-dependent synthetase/ligase" evidence="7">
    <location>
        <begin position="71"/>
        <end position="459"/>
    </location>
</feature>
<dbReference type="NCBIfam" id="NF001208">
    <property type="entry name" value="PRK00174.1"/>
    <property type="match status" value="1"/>
</dbReference>
<dbReference type="FunFam" id="3.40.50.12780:FF:000001">
    <property type="entry name" value="Acetyl-coenzyme A synthetase"/>
    <property type="match status" value="1"/>
</dbReference>
<dbReference type="GO" id="GO:0016208">
    <property type="term" value="F:AMP binding"/>
    <property type="evidence" value="ECO:0007669"/>
    <property type="project" value="InterPro"/>
</dbReference>
<comment type="catalytic activity">
    <reaction evidence="5">
        <text>acetate + ATP + CoA = acetyl-CoA + AMP + diphosphate</text>
        <dbReference type="Rhea" id="RHEA:23176"/>
        <dbReference type="ChEBI" id="CHEBI:30089"/>
        <dbReference type="ChEBI" id="CHEBI:30616"/>
        <dbReference type="ChEBI" id="CHEBI:33019"/>
        <dbReference type="ChEBI" id="CHEBI:57287"/>
        <dbReference type="ChEBI" id="CHEBI:57288"/>
        <dbReference type="ChEBI" id="CHEBI:456215"/>
        <dbReference type="EC" id="6.2.1.1"/>
    </reaction>
</comment>
<proteinExistence type="inferred from homology"/>
<evidence type="ECO:0000313" key="11">
    <source>
        <dbReference type="Proteomes" id="UP000006671"/>
    </source>
</evidence>
<dbReference type="KEGG" id="ngr:NAEGRDRAFT_35145"/>
<dbReference type="GO" id="GO:0005524">
    <property type="term" value="F:ATP binding"/>
    <property type="evidence" value="ECO:0007669"/>
    <property type="project" value="UniProtKB-UniRule"/>
</dbReference>
<dbReference type="SUPFAM" id="SSF56801">
    <property type="entry name" value="Acetyl-CoA synthetase-like"/>
    <property type="match status" value="1"/>
</dbReference>
<dbReference type="InterPro" id="IPR025110">
    <property type="entry name" value="AMP-bd_C"/>
</dbReference>
<feature type="domain" description="AMP-binding enzyme C-terminal" evidence="8">
    <location>
        <begin position="546"/>
        <end position="622"/>
    </location>
</feature>
<dbReference type="OrthoDB" id="1706066at2759"/>
<dbReference type="RefSeq" id="XP_002681976.1">
    <property type="nucleotide sequence ID" value="XM_002681930.1"/>
</dbReference>
<dbReference type="PANTHER" id="PTHR24095:SF244">
    <property type="entry name" value="ACETYL-COENZYME A SYNTHETASE"/>
    <property type="match status" value="1"/>
</dbReference>
<dbReference type="InParanoid" id="D2V1W3"/>
<dbReference type="InterPro" id="IPR011904">
    <property type="entry name" value="Ac_CoA_lig"/>
</dbReference>
<dbReference type="InterPro" id="IPR032387">
    <property type="entry name" value="ACAS_N"/>
</dbReference>
<dbReference type="InterPro" id="IPR042099">
    <property type="entry name" value="ANL_N_sf"/>
</dbReference>
<sequence length="626" mass="70744">MYRESVEKPYDFWYKVANENYHWKEKNFSLEEPKSILDYNFDLSKGPIHIEWFKNSLTNICYNALDRHVENGNGDRVAFYYEGNDINDNHSTITYKELLKQVCKFGNVLRKLGVKKGDRVAMYMPMVMELIIAVLACARIGAIHSVVFGGFSAEALASRLIDSHSKIIVTSDYGIRGDKLIALKQAVDEAIDHHCQDTGFTCEKVIVVNRMNSKIVSMDTKPSHSISSPQIHWYEKRDVFYNDLMNDETISEECQVEWVKGEDGLFMLYTSGSTGKPKGLLHTTAGYMIYTSTTFKYVFDYHENDVYWCGADIGWITGHSYVIYGPLICGATSVIFEGIPTYPTPSRYWQIIDKYKVNQFYTAPTLIRTLMKIGDEHVKNGSTRDSLRILGSVGEPINPEAWLWYHNVIGNGKCAIVDTFWQTESGGHLITPIPGCITTKPGSATFPFFGVQPAVLPPTIEPQTPAASEELEGDCEGYLAIKFPWPGIARTIFGDHDRYEKTYFGIVNGYYMTGDGCRRDSDGYIWLTGRVDDVLNVSGHRLGTAELESAFVAHSSVAEAAVVPCPHDIKGHGIYCYVVLKDHVDISEQKKRDELSHALKQWIRHEIGPVATPDFIHFAFKFEKDC</sequence>
<dbReference type="GeneID" id="8862551"/>
<dbReference type="GO" id="GO:0003987">
    <property type="term" value="F:acetate-CoA ligase activity"/>
    <property type="evidence" value="ECO:0007669"/>
    <property type="project" value="UniProtKB-UniRule"/>
</dbReference>
<evidence type="ECO:0000313" key="10">
    <source>
        <dbReference type="EMBL" id="EFC49232.1"/>
    </source>
</evidence>
<dbReference type="Pfam" id="PF13193">
    <property type="entry name" value="AMP-binding_C"/>
    <property type="match status" value="1"/>
</dbReference>